<accession>A0AAN9KF17</accession>
<evidence type="ECO:0000313" key="3">
    <source>
        <dbReference type="Proteomes" id="UP001367508"/>
    </source>
</evidence>
<keyword evidence="1" id="KW-0472">Membrane</keyword>
<dbReference type="EMBL" id="JAYMYQ010000008">
    <property type="protein sequence ID" value="KAK7315556.1"/>
    <property type="molecule type" value="Genomic_DNA"/>
</dbReference>
<feature type="transmembrane region" description="Helical" evidence="1">
    <location>
        <begin position="100"/>
        <end position="118"/>
    </location>
</feature>
<gene>
    <name evidence="2" type="ORF">VNO77_34109</name>
</gene>
<dbReference type="Proteomes" id="UP001367508">
    <property type="component" value="Unassembled WGS sequence"/>
</dbReference>
<protein>
    <submittedName>
        <fullName evidence="2">Uncharacterized protein</fullName>
    </submittedName>
</protein>
<reference evidence="2 3" key="1">
    <citation type="submission" date="2024-01" db="EMBL/GenBank/DDBJ databases">
        <title>The genomes of 5 underutilized Papilionoideae crops provide insights into root nodulation and disease resistanc.</title>
        <authorList>
            <person name="Jiang F."/>
        </authorList>
    </citation>
    <scope>NUCLEOTIDE SEQUENCE [LARGE SCALE GENOMIC DNA]</scope>
    <source>
        <strain evidence="2">LVBAO_FW01</strain>
        <tissue evidence="2">Leaves</tissue>
    </source>
</reference>
<name>A0AAN9KF17_CANGL</name>
<keyword evidence="1" id="KW-0812">Transmembrane</keyword>
<sequence>MANYEGQTIASGSRIKSKNMIFEPILKDGVFQYDCFVNDIDASYPNSSFVNSMNRDLLITTHKKLIEFVSELVAGRLSFYGIGEVSGQLEKMGKRVREGLFCKLVVFAIVETFTLIIGKEL</sequence>
<evidence type="ECO:0000256" key="1">
    <source>
        <dbReference type="SAM" id="Phobius"/>
    </source>
</evidence>
<keyword evidence="1" id="KW-1133">Transmembrane helix</keyword>
<comment type="caution">
    <text evidence="2">The sequence shown here is derived from an EMBL/GenBank/DDBJ whole genome shotgun (WGS) entry which is preliminary data.</text>
</comment>
<evidence type="ECO:0000313" key="2">
    <source>
        <dbReference type="EMBL" id="KAK7315556.1"/>
    </source>
</evidence>
<organism evidence="2 3">
    <name type="scientific">Canavalia gladiata</name>
    <name type="common">Sword bean</name>
    <name type="synonym">Dolichos gladiatus</name>
    <dbReference type="NCBI Taxonomy" id="3824"/>
    <lineage>
        <taxon>Eukaryota</taxon>
        <taxon>Viridiplantae</taxon>
        <taxon>Streptophyta</taxon>
        <taxon>Embryophyta</taxon>
        <taxon>Tracheophyta</taxon>
        <taxon>Spermatophyta</taxon>
        <taxon>Magnoliopsida</taxon>
        <taxon>eudicotyledons</taxon>
        <taxon>Gunneridae</taxon>
        <taxon>Pentapetalae</taxon>
        <taxon>rosids</taxon>
        <taxon>fabids</taxon>
        <taxon>Fabales</taxon>
        <taxon>Fabaceae</taxon>
        <taxon>Papilionoideae</taxon>
        <taxon>50 kb inversion clade</taxon>
        <taxon>NPAAA clade</taxon>
        <taxon>indigoferoid/millettioid clade</taxon>
        <taxon>Phaseoleae</taxon>
        <taxon>Canavalia</taxon>
    </lineage>
</organism>
<dbReference type="AlphaFoldDB" id="A0AAN9KF17"/>
<keyword evidence="3" id="KW-1185">Reference proteome</keyword>
<proteinExistence type="predicted"/>